<organism evidence="1 2">
    <name type="scientific">Favolaschia claudopus</name>
    <dbReference type="NCBI Taxonomy" id="2862362"/>
    <lineage>
        <taxon>Eukaryota</taxon>
        <taxon>Fungi</taxon>
        <taxon>Dikarya</taxon>
        <taxon>Basidiomycota</taxon>
        <taxon>Agaricomycotina</taxon>
        <taxon>Agaricomycetes</taxon>
        <taxon>Agaricomycetidae</taxon>
        <taxon>Agaricales</taxon>
        <taxon>Marasmiineae</taxon>
        <taxon>Mycenaceae</taxon>
        <taxon>Favolaschia</taxon>
    </lineage>
</organism>
<proteinExistence type="predicted"/>
<evidence type="ECO:0000313" key="2">
    <source>
        <dbReference type="Proteomes" id="UP001362999"/>
    </source>
</evidence>
<comment type="caution">
    <text evidence="1">The sequence shown here is derived from an EMBL/GenBank/DDBJ whole genome shotgun (WGS) entry which is preliminary data.</text>
</comment>
<evidence type="ECO:0000313" key="1">
    <source>
        <dbReference type="EMBL" id="KAK7016321.1"/>
    </source>
</evidence>
<sequence>MPRLTAAKKKAATELAKELFEIDVIAEKHMAILRYVDQAKVAEAHAAIAKDKAPVGCLPPQNRMQECIDYAQQELELRTCKSSRTQLSPTYASSWLAGENDHIFTKEVIKHRVAMHTQYQIKYGFYGDANGRPSTLSLSLLLQTLALVSIHHPIELAACDLSSDELQDTPQLKLGATEVERFRQDPDSLLDLFFVSSSSGEEKFYQVASIMAKKTGKSFYLTFADEGPDAVCYPSDFFTLLTSSHQVMA</sequence>
<keyword evidence="2" id="KW-1185">Reference proteome</keyword>
<reference evidence="1 2" key="1">
    <citation type="journal article" date="2024" name="J Genomics">
        <title>Draft genome sequencing and assembly of Favolaschia claudopus CIRM-BRFM 2984 isolated from oak limbs.</title>
        <authorList>
            <person name="Navarro D."/>
            <person name="Drula E."/>
            <person name="Chaduli D."/>
            <person name="Cazenave R."/>
            <person name="Ahrendt S."/>
            <person name="Wang J."/>
            <person name="Lipzen A."/>
            <person name="Daum C."/>
            <person name="Barry K."/>
            <person name="Grigoriev I.V."/>
            <person name="Favel A."/>
            <person name="Rosso M.N."/>
            <person name="Martin F."/>
        </authorList>
    </citation>
    <scope>NUCLEOTIDE SEQUENCE [LARGE SCALE GENOMIC DNA]</scope>
    <source>
        <strain evidence="1 2">CIRM-BRFM 2984</strain>
    </source>
</reference>
<dbReference type="EMBL" id="JAWWNJ010000051">
    <property type="protein sequence ID" value="KAK7016321.1"/>
    <property type="molecule type" value="Genomic_DNA"/>
</dbReference>
<dbReference type="Proteomes" id="UP001362999">
    <property type="component" value="Unassembled WGS sequence"/>
</dbReference>
<protein>
    <submittedName>
        <fullName evidence="1">Uncharacterized protein</fullName>
    </submittedName>
</protein>
<name>A0AAW0AUN7_9AGAR</name>
<dbReference type="AlphaFoldDB" id="A0AAW0AUN7"/>
<gene>
    <name evidence="1" type="ORF">R3P38DRAFT_3203503</name>
</gene>
<accession>A0AAW0AUN7</accession>